<protein>
    <submittedName>
        <fullName evidence="3">Nuclear transport factor 2 family protein</fullName>
    </submittedName>
</protein>
<dbReference type="SUPFAM" id="SSF54427">
    <property type="entry name" value="NTF2-like"/>
    <property type="match status" value="1"/>
</dbReference>
<dbReference type="EMBL" id="JACXWA010000066">
    <property type="protein sequence ID" value="MBD3870530.1"/>
    <property type="molecule type" value="Genomic_DNA"/>
</dbReference>
<evidence type="ECO:0000259" key="2">
    <source>
        <dbReference type="Pfam" id="PF13474"/>
    </source>
</evidence>
<feature type="domain" description="SnoaL-like" evidence="2">
    <location>
        <begin position="28"/>
        <end position="133"/>
    </location>
</feature>
<comment type="caution">
    <text evidence="3">The sequence shown here is derived from an EMBL/GenBank/DDBJ whole genome shotgun (WGS) entry which is preliminary data.</text>
</comment>
<evidence type="ECO:0000313" key="3">
    <source>
        <dbReference type="EMBL" id="MBD3870530.1"/>
    </source>
</evidence>
<reference evidence="3 4" key="1">
    <citation type="submission" date="2020-08" db="EMBL/GenBank/DDBJ databases">
        <title>Acidobacteriota in marine sediments use diverse sulfur dissimilation pathways.</title>
        <authorList>
            <person name="Wasmund K."/>
        </authorList>
    </citation>
    <scope>NUCLEOTIDE SEQUENCE [LARGE SCALE GENOMIC DNA]</scope>
    <source>
        <strain evidence="3">MAG AM3-A</strain>
    </source>
</reference>
<dbReference type="AlphaFoldDB" id="A0A8J7C3C3"/>
<dbReference type="Proteomes" id="UP000598633">
    <property type="component" value="Unassembled WGS sequence"/>
</dbReference>
<feature type="signal peptide" evidence="1">
    <location>
        <begin position="1"/>
        <end position="18"/>
    </location>
</feature>
<name>A0A8J7C3C3_9BACT</name>
<dbReference type="Pfam" id="PF13474">
    <property type="entry name" value="SnoaL_3"/>
    <property type="match status" value="1"/>
</dbReference>
<dbReference type="Gene3D" id="3.10.450.50">
    <property type="match status" value="1"/>
</dbReference>
<proteinExistence type="predicted"/>
<evidence type="ECO:0000313" key="4">
    <source>
        <dbReference type="Proteomes" id="UP000598633"/>
    </source>
</evidence>
<sequence length="153" mass="17297">MRKLFVVFLMLWCWPAVGADNDAAAAIGEVLDAFHDASSRADGDLYFSLFAEDAVFIGTDATERFAEPYFSEGHGWTYTKTERNVDLAVSGETAWFDEMLWNEKYGTCRGTGVLVLTEEGWRIAQYHLTFPIPNDLSADFTSRIKEFEANKSR</sequence>
<evidence type="ECO:0000256" key="1">
    <source>
        <dbReference type="SAM" id="SignalP"/>
    </source>
</evidence>
<organism evidence="3 4">
    <name type="scientific">Candidatus Sulfomarinibacter kjeldsenii</name>
    <dbReference type="NCBI Taxonomy" id="2885994"/>
    <lineage>
        <taxon>Bacteria</taxon>
        <taxon>Pseudomonadati</taxon>
        <taxon>Acidobacteriota</taxon>
        <taxon>Thermoanaerobaculia</taxon>
        <taxon>Thermoanaerobaculales</taxon>
        <taxon>Candidatus Sulfomarinibacteraceae</taxon>
        <taxon>Candidatus Sulfomarinibacter</taxon>
    </lineage>
</organism>
<feature type="chain" id="PRO_5035195261" evidence="1">
    <location>
        <begin position="19"/>
        <end position="153"/>
    </location>
</feature>
<keyword evidence="1" id="KW-0732">Signal</keyword>
<accession>A0A8J7C3C3</accession>
<gene>
    <name evidence="3" type="ORF">IFJ97_04135</name>
</gene>
<dbReference type="InterPro" id="IPR037401">
    <property type="entry name" value="SnoaL-like"/>
</dbReference>
<dbReference type="InterPro" id="IPR032710">
    <property type="entry name" value="NTF2-like_dom_sf"/>
</dbReference>